<proteinExistence type="predicted"/>
<dbReference type="PANTHER" id="PTHR24416">
    <property type="entry name" value="TYROSINE-PROTEIN KINASE RECEPTOR"/>
    <property type="match status" value="1"/>
</dbReference>
<dbReference type="GO" id="GO:0007169">
    <property type="term" value="P:cell surface receptor protein tyrosine kinase signaling pathway"/>
    <property type="evidence" value="ECO:0007669"/>
    <property type="project" value="TreeGrafter"/>
</dbReference>
<keyword evidence="13" id="KW-0479">Metal-binding</keyword>
<evidence type="ECO:0000256" key="16">
    <source>
        <dbReference type="SAM" id="Phobius"/>
    </source>
</evidence>
<evidence type="ECO:0000256" key="14">
    <source>
        <dbReference type="PROSITE-ProRule" id="PRU10141"/>
    </source>
</evidence>
<comment type="caution">
    <text evidence="19">The sequence shown here is derived from an EMBL/GenBank/DDBJ whole genome shotgun (WGS) entry which is preliminary data.</text>
</comment>
<keyword evidence="7 19" id="KW-0675">Receptor</keyword>
<dbReference type="InterPro" id="IPR003599">
    <property type="entry name" value="Ig_sub"/>
</dbReference>
<dbReference type="InterPro" id="IPR008266">
    <property type="entry name" value="Tyr_kinase_AS"/>
</dbReference>
<gene>
    <name evidence="19" type="primary">Flt1</name>
    <name evidence="19" type="ORF">TNIN_238282</name>
</gene>
<keyword evidence="13" id="KW-0460">Magnesium</keyword>
<keyword evidence="8" id="KW-0325">Glycoprotein</keyword>
<dbReference type="InterPro" id="IPR020635">
    <property type="entry name" value="Tyr_kinase_cat_dom"/>
</dbReference>
<dbReference type="Pfam" id="PF07679">
    <property type="entry name" value="I-set"/>
    <property type="match status" value="1"/>
</dbReference>
<evidence type="ECO:0000256" key="9">
    <source>
        <dbReference type="ARBA" id="ARBA00023319"/>
    </source>
</evidence>
<dbReference type="InterPro" id="IPR003598">
    <property type="entry name" value="Ig_sub2"/>
</dbReference>
<evidence type="ECO:0000256" key="3">
    <source>
        <dbReference type="ARBA" id="ARBA00022692"/>
    </source>
</evidence>
<dbReference type="InterPro" id="IPR013783">
    <property type="entry name" value="Ig-like_fold"/>
</dbReference>
<dbReference type="Gene3D" id="1.10.510.10">
    <property type="entry name" value="Transferase(Phosphotransferase) domain 1"/>
    <property type="match status" value="1"/>
</dbReference>
<feature type="binding site" evidence="13">
    <location>
        <position position="898"/>
    </location>
    <ligand>
        <name>Mg(2+)</name>
        <dbReference type="ChEBI" id="CHEBI:18420"/>
    </ligand>
</feature>
<organism evidence="19 20">
    <name type="scientific">Trichonephila inaurata madagascariensis</name>
    <dbReference type="NCBI Taxonomy" id="2747483"/>
    <lineage>
        <taxon>Eukaryota</taxon>
        <taxon>Metazoa</taxon>
        <taxon>Ecdysozoa</taxon>
        <taxon>Arthropoda</taxon>
        <taxon>Chelicerata</taxon>
        <taxon>Arachnida</taxon>
        <taxon>Araneae</taxon>
        <taxon>Araneomorphae</taxon>
        <taxon>Entelegynae</taxon>
        <taxon>Araneoidea</taxon>
        <taxon>Nephilidae</taxon>
        <taxon>Trichonephila</taxon>
        <taxon>Trichonephila inaurata</taxon>
    </lineage>
</organism>
<dbReference type="PROSITE" id="PS00107">
    <property type="entry name" value="PROTEIN_KINASE_ATP"/>
    <property type="match status" value="1"/>
</dbReference>
<evidence type="ECO:0000259" key="17">
    <source>
        <dbReference type="PROSITE" id="PS50011"/>
    </source>
</evidence>
<feature type="domain" description="Ig-like" evidence="18">
    <location>
        <begin position="415"/>
        <end position="524"/>
    </location>
</feature>
<evidence type="ECO:0000256" key="6">
    <source>
        <dbReference type="ARBA" id="ARBA00023157"/>
    </source>
</evidence>
<feature type="region of interest" description="Disordered" evidence="15">
    <location>
        <begin position="1119"/>
        <end position="1142"/>
    </location>
</feature>
<dbReference type="SMART" id="SM00409">
    <property type="entry name" value="IG"/>
    <property type="match status" value="6"/>
</dbReference>
<feature type="domain" description="Protein kinase" evidence="17">
    <location>
        <begin position="742"/>
        <end position="1038"/>
    </location>
</feature>
<dbReference type="InterPro" id="IPR011009">
    <property type="entry name" value="Kinase-like_dom_sf"/>
</dbReference>
<keyword evidence="9" id="KW-0393">Immunoglobulin domain</keyword>
<dbReference type="PROSITE" id="PS00109">
    <property type="entry name" value="PROTEIN_KINASE_TYR"/>
    <property type="match status" value="1"/>
</dbReference>
<sequence length="1142" mass="129930">MPLQHVNEDVADVATPKINITEPAIDVKVNSTLYVECTGQQPLSWGYRDPKNRNKKYQDVKAASVSGLSDQGFKSILHLEFTSFLQTGEYSCYDNNESASFYIFVSDDSHLLLPLHYFPFLTLHEGTRSVIPCLPTNSNTNVTLWKVRKPAADKIGLNSGLKYDPTEGFLLRNPTSFFKGNFYCLAEFQDRSENLTLNIDILPQTQSIPEVFIDDSNAKYVLLHSNFTLICNVKIKLGTISSRPKWSHPVKDEKRIITGLTKISKNSIHKMISDPLTIINVQKSDEGIYQCNVTDHSNRENYSQVEIKVYENPQDPVVKFTPGLKKIVKTRGETVELIADYDVFPFTSDIRSIWTKDENHLPPGSGKYGIKMSNSNFILEILNLSRFDSGLYTVTAHTAGGAFNKSFSLRIKDTPAVEIQNATCCFFPEQTYQLQCHSRGFPTPGLSWSWTPIENCATTPCNDKKDWKNVDEGDVNNNTQWFMNVDEENVWSLLNLTARRSGYYKCVSRNEMGFAEKETNFIVSDIKDGFDIEAQTSSPLEMSPFVITCKVSSDLYRDLYWRWTPHFWNESNLNIPKELLTKSITSNSITLTINLENIYLNNTGNYKCFAIPRDEDTAKEKSAIIRVLEIQEPVFLNTNWDTELTAAPNSVLEFNCSVEGTPRPKIVWYRNGEILTSNLTGGKFEDNFQMLVISRLVEDDSGDYACVAENIAGIIMRNMTLNVISSGAPVSASQNASESVQIWILIAVGVSTISVLILLLLLGKWFYRRKYTMMKLQGFNHQLFQEGQFAMFDPNMPLEDQADLLPYDSRWEFGKENLKFGRTLGQGAFGRVVKAEAFGLNDYEKSTTVAVKMLKERADVNQQKALIAELKILNHLGHHVNIVNLMGALIHRDLAARNVLLAEDKVVKICDFGLAKDCYKYENYVKKGDGPLPIKWMAIESIRDHVFTTKSDVWSFGILMWEFFTLGRNPYPGIEIDEEFYKKLSAGYRMERPDYCPEDVYHIMQDCWLENPDDRPRFNEISDTLGGLLNTGVKQHFIDLNAPYLEMNSKMQNHNYLNMPENEYQSNPTRFYMNADTNSSLYDQVPPLKRTIFDTSNASKTLEAVPMVQLDMNKEQFQTIPNHPDTSLHPSDYLKMGDGSSS</sequence>
<dbReference type="GO" id="GO:0046872">
    <property type="term" value="F:metal ion binding"/>
    <property type="evidence" value="ECO:0007669"/>
    <property type="project" value="UniProtKB-KW"/>
</dbReference>
<comment type="subcellular location">
    <subcellularLocation>
        <location evidence="1">Membrane</location>
        <topology evidence="1">Single-pass membrane protein</topology>
    </subcellularLocation>
</comment>
<evidence type="ECO:0000256" key="2">
    <source>
        <dbReference type="ARBA" id="ARBA00011902"/>
    </source>
</evidence>
<dbReference type="PANTHER" id="PTHR24416:SF600">
    <property type="entry name" value="PDGF- AND VEGF-RECEPTOR RELATED, ISOFORM J"/>
    <property type="match status" value="1"/>
</dbReference>
<feature type="binding site" evidence="12">
    <location>
        <begin position="825"/>
        <end position="832"/>
    </location>
    <ligand>
        <name>ATP</name>
        <dbReference type="ChEBI" id="CHEBI:30616"/>
    </ligand>
</feature>
<evidence type="ECO:0000256" key="13">
    <source>
        <dbReference type="PIRSR" id="PIRSR000615-3"/>
    </source>
</evidence>
<dbReference type="GO" id="GO:0005886">
    <property type="term" value="C:plasma membrane"/>
    <property type="evidence" value="ECO:0007669"/>
    <property type="project" value="TreeGrafter"/>
</dbReference>
<dbReference type="SMART" id="SM00219">
    <property type="entry name" value="TyrKc"/>
    <property type="match status" value="1"/>
</dbReference>
<dbReference type="GO" id="GO:0043235">
    <property type="term" value="C:receptor complex"/>
    <property type="evidence" value="ECO:0007669"/>
    <property type="project" value="TreeGrafter"/>
</dbReference>
<dbReference type="InterPro" id="IPR007110">
    <property type="entry name" value="Ig-like_dom"/>
</dbReference>
<keyword evidence="12 14" id="KW-0067">ATP-binding</keyword>
<evidence type="ECO:0000313" key="19">
    <source>
        <dbReference type="EMBL" id="GFY60973.1"/>
    </source>
</evidence>
<feature type="compositionally biased region" description="Polar residues" evidence="15">
    <location>
        <begin position="1119"/>
        <end position="1129"/>
    </location>
</feature>
<dbReference type="FunFam" id="2.60.40.10:FF:000107">
    <property type="entry name" value="Myosin, light chain kinase a"/>
    <property type="match status" value="1"/>
</dbReference>
<name>A0A8X6XXP8_9ARAC</name>
<evidence type="ECO:0000256" key="5">
    <source>
        <dbReference type="ARBA" id="ARBA00023136"/>
    </source>
</evidence>
<feature type="binding site" evidence="12">
    <location>
        <position position="897"/>
    </location>
    <ligand>
        <name>ATP</name>
        <dbReference type="ChEBI" id="CHEBI:30616"/>
    </ligand>
</feature>
<dbReference type="Gene3D" id="2.60.40.10">
    <property type="entry name" value="Immunoglobulins"/>
    <property type="match status" value="6"/>
</dbReference>
<evidence type="ECO:0000256" key="15">
    <source>
        <dbReference type="SAM" id="MobiDB-lite"/>
    </source>
</evidence>
<dbReference type="Pfam" id="PF07714">
    <property type="entry name" value="PK_Tyr_Ser-Thr"/>
    <property type="match status" value="1"/>
</dbReference>
<evidence type="ECO:0000256" key="10">
    <source>
        <dbReference type="ARBA" id="ARBA00051243"/>
    </source>
</evidence>
<evidence type="ECO:0000256" key="7">
    <source>
        <dbReference type="ARBA" id="ARBA00023170"/>
    </source>
</evidence>
<keyword evidence="4 16" id="KW-1133">Transmembrane helix</keyword>
<dbReference type="FunFam" id="1.10.510.10:FF:001927">
    <property type="entry name" value="Receptor protein-tyrosine kinase"/>
    <property type="match status" value="1"/>
</dbReference>
<dbReference type="InterPro" id="IPR036179">
    <property type="entry name" value="Ig-like_dom_sf"/>
</dbReference>
<dbReference type="EMBL" id="BMAV01013356">
    <property type="protein sequence ID" value="GFY60973.1"/>
    <property type="molecule type" value="Genomic_DNA"/>
</dbReference>
<keyword evidence="5 16" id="KW-0472">Membrane</keyword>
<dbReference type="CDD" id="cd00096">
    <property type="entry name" value="Ig"/>
    <property type="match status" value="1"/>
</dbReference>
<dbReference type="PROSITE" id="PS50835">
    <property type="entry name" value="IG_LIKE"/>
    <property type="match status" value="4"/>
</dbReference>
<evidence type="ECO:0000259" key="18">
    <source>
        <dbReference type="PROSITE" id="PS50835"/>
    </source>
</evidence>
<dbReference type="PIRSF" id="PIRSF000615">
    <property type="entry name" value="TyrPK_CSF1-R"/>
    <property type="match status" value="1"/>
</dbReference>
<dbReference type="GO" id="GO:0004714">
    <property type="term" value="F:transmembrane receptor protein tyrosine kinase activity"/>
    <property type="evidence" value="ECO:0007669"/>
    <property type="project" value="UniProtKB-EC"/>
</dbReference>
<keyword evidence="6" id="KW-1015">Disulfide bond</keyword>
<keyword evidence="12 14" id="KW-0547">Nucleotide-binding</keyword>
<dbReference type="InterPro" id="IPR013151">
    <property type="entry name" value="Immunoglobulin_dom"/>
</dbReference>
<dbReference type="InterPro" id="IPR000719">
    <property type="entry name" value="Prot_kinase_dom"/>
</dbReference>
<evidence type="ECO:0000256" key="11">
    <source>
        <dbReference type="PIRSR" id="PIRSR000615-1"/>
    </source>
</evidence>
<dbReference type="EC" id="2.7.10.1" evidence="2"/>
<comment type="catalytic activity">
    <reaction evidence="10">
        <text>L-tyrosyl-[protein] + ATP = O-phospho-L-tyrosyl-[protein] + ADP + H(+)</text>
        <dbReference type="Rhea" id="RHEA:10596"/>
        <dbReference type="Rhea" id="RHEA-COMP:10136"/>
        <dbReference type="Rhea" id="RHEA-COMP:20101"/>
        <dbReference type="ChEBI" id="CHEBI:15378"/>
        <dbReference type="ChEBI" id="CHEBI:30616"/>
        <dbReference type="ChEBI" id="CHEBI:46858"/>
        <dbReference type="ChEBI" id="CHEBI:61978"/>
        <dbReference type="ChEBI" id="CHEBI:456216"/>
        <dbReference type="EC" id="2.7.10.1"/>
    </reaction>
</comment>
<dbReference type="InterPro" id="IPR017441">
    <property type="entry name" value="Protein_kinase_ATP_BS"/>
</dbReference>
<dbReference type="OrthoDB" id="6420333at2759"/>
<dbReference type="SUPFAM" id="SSF56112">
    <property type="entry name" value="Protein kinase-like (PK-like)"/>
    <property type="match status" value="1"/>
</dbReference>
<feature type="active site" description="Proton acceptor" evidence="11">
    <location>
        <position position="893"/>
    </location>
</feature>
<feature type="transmembrane region" description="Helical" evidence="16">
    <location>
        <begin position="742"/>
        <end position="767"/>
    </location>
</feature>
<evidence type="ECO:0000313" key="20">
    <source>
        <dbReference type="Proteomes" id="UP000886998"/>
    </source>
</evidence>
<feature type="binding site" evidence="12 14">
    <location>
        <position position="852"/>
    </location>
    <ligand>
        <name>ATP</name>
        <dbReference type="ChEBI" id="CHEBI:30616"/>
    </ligand>
</feature>
<reference evidence="19" key="1">
    <citation type="submission" date="2020-08" db="EMBL/GenBank/DDBJ databases">
        <title>Multicomponent nature underlies the extraordinary mechanical properties of spider dragline silk.</title>
        <authorList>
            <person name="Kono N."/>
            <person name="Nakamura H."/>
            <person name="Mori M."/>
            <person name="Yoshida Y."/>
            <person name="Ohtoshi R."/>
            <person name="Malay A.D."/>
            <person name="Moran D.A.P."/>
            <person name="Tomita M."/>
            <person name="Numata K."/>
            <person name="Arakawa K."/>
        </authorList>
    </citation>
    <scope>NUCLEOTIDE SEQUENCE</scope>
</reference>
<dbReference type="GO" id="GO:0005524">
    <property type="term" value="F:ATP binding"/>
    <property type="evidence" value="ECO:0007669"/>
    <property type="project" value="UniProtKB-UniRule"/>
</dbReference>
<feature type="domain" description="Ig-like" evidence="18">
    <location>
        <begin position="633"/>
        <end position="722"/>
    </location>
</feature>
<dbReference type="Pfam" id="PF00047">
    <property type="entry name" value="ig"/>
    <property type="match status" value="1"/>
</dbReference>
<accession>A0A8X6XXP8</accession>
<dbReference type="PRINTS" id="PR00109">
    <property type="entry name" value="TYRKINASE"/>
</dbReference>
<dbReference type="Gene3D" id="3.30.200.20">
    <property type="entry name" value="Phosphorylase Kinase, domain 1"/>
    <property type="match status" value="1"/>
</dbReference>
<evidence type="ECO:0000256" key="4">
    <source>
        <dbReference type="ARBA" id="ARBA00022989"/>
    </source>
</evidence>
<feature type="binding site" evidence="13">
    <location>
        <position position="911"/>
    </location>
    <ligand>
        <name>Mg(2+)</name>
        <dbReference type="ChEBI" id="CHEBI:18420"/>
    </ligand>
</feature>
<dbReference type="SMART" id="SM00408">
    <property type="entry name" value="IGc2"/>
    <property type="match status" value="3"/>
</dbReference>
<dbReference type="SUPFAM" id="SSF48726">
    <property type="entry name" value="Immunoglobulin"/>
    <property type="match status" value="5"/>
</dbReference>
<keyword evidence="20" id="KW-1185">Reference proteome</keyword>
<dbReference type="InterPro" id="IPR013098">
    <property type="entry name" value="Ig_I-set"/>
</dbReference>
<dbReference type="AlphaFoldDB" id="A0A8X6XXP8"/>
<protein>
    <recommendedName>
        <fullName evidence="2">receptor protein-tyrosine kinase</fullName>
        <ecNumber evidence="2">2.7.10.1</ecNumber>
    </recommendedName>
</protein>
<evidence type="ECO:0000256" key="1">
    <source>
        <dbReference type="ARBA" id="ARBA00004167"/>
    </source>
</evidence>
<keyword evidence="3 16" id="KW-0812">Transmembrane</keyword>
<evidence type="ECO:0000256" key="8">
    <source>
        <dbReference type="ARBA" id="ARBA00023180"/>
    </source>
</evidence>
<dbReference type="InterPro" id="IPR001245">
    <property type="entry name" value="Ser-Thr/Tyr_kinase_cat_dom"/>
</dbReference>
<feature type="domain" description="Ig-like" evidence="18">
    <location>
        <begin position="209"/>
        <end position="308"/>
    </location>
</feature>
<evidence type="ECO:0000256" key="12">
    <source>
        <dbReference type="PIRSR" id="PIRSR000615-2"/>
    </source>
</evidence>
<dbReference type="Proteomes" id="UP000886998">
    <property type="component" value="Unassembled WGS sequence"/>
</dbReference>
<dbReference type="PROSITE" id="PS50011">
    <property type="entry name" value="PROTEIN_KINASE_DOM"/>
    <property type="match status" value="1"/>
</dbReference>
<dbReference type="InterPro" id="IPR050122">
    <property type="entry name" value="RTK"/>
</dbReference>
<dbReference type="Pfam" id="PF21339">
    <property type="entry name" value="VEGFR-1-like_Ig-like"/>
    <property type="match status" value="1"/>
</dbReference>
<feature type="domain" description="Ig-like" evidence="18">
    <location>
        <begin position="547"/>
        <end position="624"/>
    </location>
</feature>